<keyword evidence="4" id="KW-0808">Transferase</keyword>
<dbReference type="InterPro" id="IPR011009">
    <property type="entry name" value="Kinase-like_dom_sf"/>
</dbReference>
<dbReference type="InterPro" id="IPR000719">
    <property type="entry name" value="Prot_kinase_dom"/>
</dbReference>
<keyword evidence="1" id="KW-0547">Nucleotide-binding</keyword>
<keyword evidence="4" id="KW-0675">Receptor</keyword>
<protein>
    <submittedName>
        <fullName evidence="4">Putative LRR receptor-like serine/threonine-protein kinase</fullName>
    </submittedName>
</protein>
<keyword evidence="1" id="KW-0067">ATP-binding</keyword>
<dbReference type="EMBL" id="PGGS01000392">
    <property type="protein sequence ID" value="PNH04385.1"/>
    <property type="molecule type" value="Genomic_DNA"/>
</dbReference>
<dbReference type="PANTHER" id="PTHR44329">
    <property type="entry name" value="SERINE/THREONINE-PROTEIN KINASE TNNI3K-RELATED"/>
    <property type="match status" value="1"/>
</dbReference>
<keyword evidence="4" id="KW-0418">Kinase</keyword>
<evidence type="ECO:0000313" key="4">
    <source>
        <dbReference type="EMBL" id="PNH04385.1"/>
    </source>
</evidence>
<comment type="caution">
    <text evidence="4">The sequence shown here is derived from an EMBL/GenBank/DDBJ whole genome shotgun (WGS) entry which is preliminary data.</text>
</comment>
<dbReference type="SUPFAM" id="SSF56112">
    <property type="entry name" value="Protein kinase-like (PK-like)"/>
    <property type="match status" value="1"/>
</dbReference>
<dbReference type="InterPro" id="IPR017441">
    <property type="entry name" value="Protein_kinase_ATP_BS"/>
</dbReference>
<dbReference type="AlphaFoldDB" id="A0A2J7ZVV1"/>
<dbReference type="GO" id="GO:0004674">
    <property type="term" value="F:protein serine/threonine kinase activity"/>
    <property type="evidence" value="ECO:0007669"/>
    <property type="project" value="TreeGrafter"/>
</dbReference>
<dbReference type="InterPro" id="IPR001245">
    <property type="entry name" value="Ser-Thr/Tyr_kinase_cat_dom"/>
</dbReference>
<feature type="signal peptide" evidence="2">
    <location>
        <begin position="1"/>
        <end position="24"/>
    </location>
</feature>
<organism evidence="4 5">
    <name type="scientific">Tetrabaena socialis</name>
    <dbReference type="NCBI Taxonomy" id="47790"/>
    <lineage>
        <taxon>Eukaryota</taxon>
        <taxon>Viridiplantae</taxon>
        <taxon>Chlorophyta</taxon>
        <taxon>core chlorophytes</taxon>
        <taxon>Chlorophyceae</taxon>
        <taxon>CS clade</taxon>
        <taxon>Chlamydomonadales</taxon>
        <taxon>Tetrabaenaceae</taxon>
        <taxon>Tetrabaena</taxon>
    </lineage>
</organism>
<reference evidence="4 5" key="1">
    <citation type="journal article" date="2017" name="Mol. Biol. Evol.">
        <title>The 4-celled Tetrabaena socialis nuclear genome reveals the essential components for genetic control of cell number at the origin of multicellularity in the volvocine lineage.</title>
        <authorList>
            <person name="Featherston J."/>
            <person name="Arakaki Y."/>
            <person name="Hanschen E.R."/>
            <person name="Ferris P.J."/>
            <person name="Michod R.E."/>
            <person name="Olson B.J.S.C."/>
            <person name="Nozaki H."/>
            <person name="Durand P.M."/>
        </authorList>
    </citation>
    <scope>NUCLEOTIDE SEQUENCE [LARGE SCALE GENOMIC DNA]</scope>
    <source>
        <strain evidence="4 5">NIES-571</strain>
    </source>
</reference>
<keyword evidence="2" id="KW-0732">Signal</keyword>
<dbReference type="PROSITE" id="PS00107">
    <property type="entry name" value="PROTEIN_KINASE_ATP"/>
    <property type="match status" value="1"/>
</dbReference>
<dbReference type="OrthoDB" id="548589at2759"/>
<evidence type="ECO:0000313" key="5">
    <source>
        <dbReference type="Proteomes" id="UP000236333"/>
    </source>
</evidence>
<feature type="domain" description="Protein kinase" evidence="3">
    <location>
        <begin position="288"/>
        <end position="558"/>
    </location>
</feature>
<name>A0A2J7ZVV1_9CHLO</name>
<proteinExistence type="predicted"/>
<evidence type="ECO:0000256" key="2">
    <source>
        <dbReference type="SAM" id="SignalP"/>
    </source>
</evidence>
<feature type="non-terminal residue" evidence="4">
    <location>
        <position position="584"/>
    </location>
</feature>
<feature type="chain" id="PRO_5014405573" evidence="2">
    <location>
        <begin position="25"/>
        <end position="584"/>
    </location>
</feature>
<evidence type="ECO:0000256" key="1">
    <source>
        <dbReference type="PROSITE-ProRule" id="PRU10141"/>
    </source>
</evidence>
<dbReference type="Pfam" id="PF07714">
    <property type="entry name" value="PK_Tyr_Ser-Thr"/>
    <property type="match status" value="1"/>
</dbReference>
<evidence type="ECO:0000259" key="3">
    <source>
        <dbReference type="PROSITE" id="PS50011"/>
    </source>
</evidence>
<feature type="binding site" evidence="1">
    <location>
        <position position="403"/>
    </location>
    <ligand>
        <name>ATP</name>
        <dbReference type="ChEBI" id="CHEBI:30616"/>
    </ligand>
</feature>
<dbReference type="Proteomes" id="UP000236333">
    <property type="component" value="Unassembled WGS sequence"/>
</dbReference>
<dbReference type="PROSITE" id="PS50011">
    <property type="entry name" value="PROTEIN_KINASE_DOM"/>
    <property type="match status" value="1"/>
</dbReference>
<dbReference type="Pfam" id="PF00069">
    <property type="entry name" value="Pkinase"/>
    <property type="match status" value="1"/>
</dbReference>
<sequence>MALEPRQTAAFFLGLLLARSCCHAELVSTTAELLRAFRDATVDTVLLRDSLTINGSVWGAGAVQLDRSLTVSATPERIASRTYVLLDFNNLAMLFTVSPGKLILFFGLELVNHFDTVGPSFRPLRQSVGAWVVFENCMQRRRAGLPYAAAVVNMVAAIRPANMTDAPQTVVLVSNLSFASTRSPAAPLTYPQAISMFDYATTTAIDSSLAFQGLYYGGYTYYTVRSYYMVDNFVQQSCLDQRPGSECVTLLLQQLNAPEIASQVAEVGESSAHGQELGQGQEQPTAVFSALRAAKAGSAVDGLGASRRAGGGQASLRPAALSTATDLLNSTLDGSLAAVGGTGEAAVAAVERPRDVLAELDEMSKRLRDGIRDKALVLEGIVGSGSFGTVYKGTWQGLSVAVKTVVFSASTAHRRRALQEAALCQSITHPNVVRDAGEPCGFAVKVGDFGLSVMLPQHQTHLSNMRMGTMFYMCPAIVLKGQVGPSSDVFSLGVMLWELYHGRPAGVSTAEGPRYSTVFPSFPPACLPGYRAVTLHCLQRQPQNRPPAPEVAERLEWLLTAQVYGGGAVAAAPAPLSAAADPSG</sequence>
<accession>A0A2J7ZVV1</accession>
<dbReference type="InterPro" id="IPR051681">
    <property type="entry name" value="Ser/Thr_Kinases-Pseudokinases"/>
</dbReference>
<dbReference type="PANTHER" id="PTHR44329:SF214">
    <property type="entry name" value="PROTEIN KINASE DOMAIN-CONTAINING PROTEIN"/>
    <property type="match status" value="1"/>
</dbReference>
<dbReference type="Gene3D" id="1.10.510.10">
    <property type="entry name" value="Transferase(Phosphotransferase) domain 1"/>
    <property type="match status" value="1"/>
</dbReference>
<gene>
    <name evidence="4" type="ORF">TSOC_009450</name>
</gene>
<keyword evidence="5" id="KW-1185">Reference proteome</keyword>
<dbReference type="GO" id="GO:0005524">
    <property type="term" value="F:ATP binding"/>
    <property type="evidence" value="ECO:0007669"/>
    <property type="project" value="UniProtKB-UniRule"/>
</dbReference>
<dbReference type="Gene3D" id="3.30.200.20">
    <property type="entry name" value="Phosphorylase Kinase, domain 1"/>
    <property type="match status" value="1"/>
</dbReference>